<keyword evidence="1" id="KW-0472">Membrane</keyword>
<dbReference type="EMBL" id="BNJQ01000003">
    <property type="protein sequence ID" value="GHP02604.1"/>
    <property type="molecule type" value="Genomic_DNA"/>
</dbReference>
<evidence type="ECO:0000313" key="2">
    <source>
        <dbReference type="EMBL" id="GHP02604.1"/>
    </source>
</evidence>
<reference evidence="2" key="1">
    <citation type="submission" date="2020-10" db="EMBL/GenBank/DDBJ databases">
        <title>Unveiling of a novel bifunctional photoreceptor, Dualchrome1, isolated from a cosmopolitan green alga.</title>
        <authorList>
            <person name="Suzuki S."/>
            <person name="Kawachi M."/>
        </authorList>
    </citation>
    <scope>NUCLEOTIDE SEQUENCE</scope>
    <source>
        <strain evidence="2">NIES 2893</strain>
    </source>
</reference>
<protein>
    <submittedName>
        <fullName evidence="2">Uncharacterized protein</fullName>
    </submittedName>
</protein>
<accession>A0A830H6E7</accession>
<organism evidence="2 3">
    <name type="scientific">Pycnococcus provasolii</name>
    <dbReference type="NCBI Taxonomy" id="41880"/>
    <lineage>
        <taxon>Eukaryota</taxon>
        <taxon>Viridiplantae</taxon>
        <taxon>Chlorophyta</taxon>
        <taxon>Pseudoscourfieldiophyceae</taxon>
        <taxon>Pseudoscourfieldiales</taxon>
        <taxon>Pycnococcaceae</taxon>
        <taxon>Pycnococcus</taxon>
    </lineage>
</organism>
<dbReference type="AlphaFoldDB" id="A0A830H6E7"/>
<name>A0A830H6E7_9CHLO</name>
<keyword evidence="1" id="KW-0812">Transmembrane</keyword>
<comment type="caution">
    <text evidence="2">The sequence shown here is derived from an EMBL/GenBank/DDBJ whole genome shotgun (WGS) entry which is preliminary data.</text>
</comment>
<dbReference type="Proteomes" id="UP000660262">
    <property type="component" value="Unassembled WGS sequence"/>
</dbReference>
<gene>
    <name evidence="2" type="ORF">PPROV_000136000</name>
</gene>
<proteinExistence type="predicted"/>
<evidence type="ECO:0000313" key="3">
    <source>
        <dbReference type="Proteomes" id="UP000660262"/>
    </source>
</evidence>
<evidence type="ECO:0000256" key="1">
    <source>
        <dbReference type="SAM" id="Phobius"/>
    </source>
</evidence>
<keyword evidence="3" id="KW-1185">Reference proteome</keyword>
<feature type="transmembrane region" description="Helical" evidence="1">
    <location>
        <begin position="31"/>
        <end position="54"/>
    </location>
</feature>
<keyword evidence="1" id="KW-1133">Transmembrane helix</keyword>
<sequence>MSASVPVRDEDGTYIGTYSNFWSDFSQIRGLVLFSLFLGSFFIGGQVVAGLLVVRGGPWPVRRATVADKLAAARKLFAATDELAPSPCDAADALRRLDSQVSIRVHNGALETRAIHPGPADMSRILVALGILPNPSWRELRRDGGALLKGRTVLMNADWWGIAWATEQGVLDETYLGHDTVDVGEWQFESSSFLPLAA</sequence>